<dbReference type="AlphaFoldDB" id="A0A0A9EUA3"/>
<evidence type="ECO:0000313" key="1">
    <source>
        <dbReference type="EMBL" id="JAE02574.1"/>
    </source>
</evidence>
<reference evidence="1" key="2">
    <citation type="journal article" date="2015" name="Data Brief">
        <title>Shoot transcriptome of the giant reed, Arundo donax.</title>
        <authorList>
            <person name="Barrero R.A."/>
            <person name="Guerrero F.D."/>
            <person name="Moolhuijzen P."/>
            <person name="Goolsby J.A."/>
            <person name="Tidwell J."/>
            <person name="Bellgard S.E."/>
            <person name="Bellgard M.I."/>
        </authorList>
    </citation>
    <scope>NUCLEOTIDE SEQUENCE</scope>
    <source>
        <tissue evidence="1">Shoot tissue taken approximately 20 cm above the soil surface</tissue>
    </source>
</reference>
<protein>
    <submittedName>
        <fullName evidence="1">Uncharacterized protein</fullName>
    </submittedName>
</protein>
<sequence length="68" mass="7583">MPPPTGTAAGHTVKLQLLVMLNSAASPVATNRRRIDRRWRTREAAATTAIFVLLRFASCGKPEMNFEW</sequence>
<accession>A0A0A9EUA3</accession>
<proteinExistence type="predicted"/>
<organism evidence="1">
    <name type="scientific">Arundo donax</name>
    <name type="common">Giant reed</name>
    <name type="synonym">Donax arundinaceus</name>
    <dbReference type="NCBI Taxonomy" id="35708"/>
    <lineage>
        <taxon>Eukaryota</taxon>
        <taxon>Viridiplantae</taxon>
        <taxon>Streptophyta</taxon>
        <taxon>Embryophyta</taxon>
        <taxon>Tracheophyta</taxon>
        <taxon>Spermatophyta</taxon>
        <taxon>Magnoliopsida</taxon>
        <taxon>Liliopsida</taxon>
        <taxon>Poales</taxon>
        <taxon>Poaceae</taxon>
        <taxon>PACMAD clade</taxon>
        <taxon>Arundinoideae</taxon>
        <taxon>Arundineae</taxon>
        <taxon>Arundo</taxon>
    </lineage>
</organism>
<name>A0A0A9EUA3_ARUDO</name>
<dbReference type="EMBL" id="GBRH01195322">
    <property type="protein sequence ID" value="JAE02574.1"/>
    <property type="molecule type" value="Transcribed_RNA"/>
</dbReference>
<reference evidence="1" key="1">
    <citation type="submission" date="2014-09" db="EMBL/GenBank/DDBJ databases">
        <authorList>
            <person name="Magalhaes I.L.F."/>
            <person name="Oliveira U."/>
            <person name="Santos F.R."/>
            <person name="Vidigal T.H.D.A."/>
            <person name="Brescovit A.D."/>
            <person name="Santos A.J."/>
        </authorList>
    </citation>
    <scope>NUCLEOTIDE SEQUENCE</scope>
    <source>
        <tissue evidence="1">Shoot tissue taken approximately 20 cm above the soil surface</tissue>
    </source>
</reference>